<dbReference type="NCBIfam" id="TIGR03598">
    <property type="entry name" value="GTPase_YsxC"/>
    <property type="match status" value="1"/>
</dbReference>
<dbReference type="HAMAP" id="MF_00321">
    <property type="entry name" value="GTPase_EngB"/>
    <property type="match status" value="1"/>
</dbReference>
<organism evidence="12 13">
    <name type="scientific">Longimonas halophila</name>
    <dbReference type="NCBI Taxonomy" id="1469170"/>
    <lineage>
        <taxon>Bacteria</taxon>
        <taxon>Pseudomonadati</taxon>
        <taxon>Rhodothermota</taxon>
        <taxon>Rhodothermia</taxon>
        <taxon>Rhodothermales</taxon>
        <taxon>Salisaetaceae</taxon>
        <taxon>Longimonas</taxon>
    </lineage>
</organism>
<dbReference type="GO" id="GO:0046872">
    <property type="term" value="F:metal ion binding"/>
    <property type="evidence" value="ECO:0007669"/>
    <property type="project" value="UniProtKB-KW"/>
</dbReference>
<evidence type="ECO:0000313" key="13">
    <source>
        <dbReference type="Proteomes" id="UP000221024"/>
    </source>
</evidence>
<keyword evidence="6" id="KW-0460">Magnesium</keyword>
<dbReference type="GO" id="GO:0005525">
    <property type="term" value="F:GTP binding"/>
    <property type="evidence" value="ECO:0007669"/>
    <property type="project" value="UniProtKB-UniRule"/>
</dbReference>
<comment type="similarity">
    <text evidence="2 10">Belongs to the TRAFAC class TrmE-Era-EngA-EngB-Septin-like GTPase superfamily. EngB GTPase family.</text>
</comment>
<dbReference type="PANTHER" id="PTHR11649">
    <property type="entry name" value="MSS1/TRME-RELATED GTP-BINDING PROTEIN"/>
    <property type="match status" value="1"/>
</dbReference>
<accession>A0A2H3P5F6</accession>
<keyword evidence="3 10" id="KW-0132">Cell division</keyword>
<dbReference type="GO" id="GO:0000917">
    <property type="term" value="P:division septum assembly"/>
    <property type="evidence" value="ECO:0007669"/>
    <property type="project" value="UniProtKB-KW"/>
</dbReference>
<dbReference type="Pfam" id="PF01926">
    <property type="entry name" value="MMR_HSR1"/>
    <property type="match status" value="1"/>
</dbReference>
<dbReference type="OrthoDB" id="9804921at2"/>
<evidence type="ECO:0000256" key="8">
    <source>
        <dbReference type="ARBA" id="ARBA00023210"/>
    </source>
</evidence>
<dbReference type="InterPro" id="IPR027417">
    <property type="entry name" value="P-loop_NTPase"/>
</dbReference>
<name>A0A2H3P5F6_9BACT</name>
<dbReference type="InterPro" id="IPR006073">
    <property type="entry name" value="GTP-bd"/>
</dbReference>
<sequence>MKVKSAEFVKGAVSWDGLPKDGRPEVVFLGRSNVGKSTMLNALTRRKKLARTSKRPGKTQEYNIFRINNRQYWVDMPGYGYAKVPKKKRVRWAEFIARYVSERKPLKAVVHLMDSRHPLTDLDRELIDMIRDGAAPLLVVLTKADKLSGNERRARKGEVEAQLEEVGLHVPLMLTSAEKGDGLGELLRWIDTLT</sequence>
<dbReference type="CDD" id="cd01876">
    <property type="entry name" value="YihA_EngB"/>
    <property type="match status" value="1"/>
</dbReference>
<comment type="caution">
    <text evidence="12">The sequence shown here is derived from an EMBL/GenBank/DDBJ whole genome shotgun (WGS) entry which is preliminary data.</text>
</comment>
<evidence type="ECO:0000256" key="4">
    <source>
        <dbReference type="ARBA" id="ARBA00022723"/>
    </source>
</evidence>
<evidence type="ECO:0000256" key="2">
    <source>
        <dbReference type="ARBA" id="ARBA00009638"/>
    </source>
</evidence>
<comment type="cofactor">
    <cofactor evidence="1">
        <name>Mg(2+)</name>
        <dbReference type="ChEBI" id="CHEBI:18420"/>
    </cofactor>
</comment>
<evidence type="ECO:0000256" key="6">
    <source>
        <dbReference type="ARBA" id="ARBA00022842"/>
    </source>
</evidence>
<dbReference type="InterPro" id="IPR030393">
    <property type="entry name" value="G_ENGB_dom"/>
</dbReference>
<feature type="domain" description="EngB-type G" evidence="11">
    <location>
        <begin position="22"/>
        <end position="194"/>
    </location>
</feature>
<keyword evidence="4" id="KW-0479">Metal-binding</keyword>
<dbReference type="Proteomes" id="UP000221024">
    <property type="component" value="Unassembled WGS sequence"/>
</dbReference>
<proteinExistence type="inferred from homology"/>
<dbReference type="RefSeq" id="WP_098062684.1">
    <property type="nucleotide sequence ID" value="NZ_PDEP01000010.1"/>
</dbReference>
<evidence type="ECO:0000259" key="11">
    <source>
        <dbReference type="PROSITE" id="PS51706"/>
    </source>
</evidence>
<dbReference type="Gene3D" id="3.40.50.300">
    <property type="entry name" value="P-loop containing nucleotide triphosphate hydrolases"/>
    <property type="match status" value="1"/>
</dbReference>
<dbReference type="InterPro" id="IPR019987">
    <property type="entry name" value="GTP-bd_ribosome_bio_YsxC"/>
</dbReference>
<protein>
    <recommendedName>
        <fullName evidence="10">Probable GTP-binding protein EngB</fullName>
    </recommendedName>
</protein>
<evidence type="ECO:0000256" key="7">
    <source>
        <dbReference type="ARBA" id="ARBA00023134"/>
    </source>
</evidence>
<comment type="function">
    <text evidence="10">Necessary for normal cell division and for the maintenance of normal septation.</text>
</comment>
<dbReference type="PROSITE" id="PS51706">
    <property type="entry name" value="G_ENGB"/>
    <property type="match status" value="1"/>
</dbReference>
<evidence type="ECO:0000256" key="1">
    <source>
        <dbReference type="ARBA" id="ARBA00001946"/>
    </source>
</evidence>
<dbReference type="EMBL" id="PDEP01000010">
    <property type="protein sequence ID" value="PEN05995.1"/>
    <property type="molecule type" value="Genomic_DNA"/>
</dbReference>
<evidence type="ECO:0000256" key="10">
    <source>
        <dbReference type="HAMAP-Rule" id="MF_00321"/>
    </source>
</evidence>
<dbReference type="PANTHER" id="PTHR11649:SF13">
    <property type="entry name" value="ENGB-TYPE G DOMAIN-CONTAINING PROTEIN"/>
    <property type="match status" value="1"/>
</dbReference>
<reference evidence="12 13" key="1">
    <citation type="submission" date="2017-10" db="EMBL/GenBank/DDBJ databases">
        <title>Draft genome of Longimonas halophila.</title>
        <authorList>
            <person name="Goh K.M."/>
            <person name="Shamsir M.S."/>
            <person name="Lim S.W."/>
        </authorList>
    </citation>
    <scope>NUCLEOTIDE SEQUENCE [LARGE SCALE GENOMIC DNA]</scope>
    <source>
        <strain evidence="12 13">KCTC 42399</strain>
    </source>
</reference>
<evidence type="ECO:0000256" key="9">
    <source>
        <dbReference type="ARBA" id="ARBA00023306"/>
    </source>
</evidence>
<dbReference type="AlphaFoldDB" id="A0A2H3P5F6"/>
<keyword evidence="7 10" id="KW-0342">GTP-binding</keyword>
<evidence type="ECO:0000256" key="3">
    <source>
        <dbReference type="ARBA" id="ARBA00022618"/>
    </source>
</evidence>
<evidence type="ECO:0000256" key="5">
    <source>
        <dbReference type="ARBA" id="ARBA00022741"/>
    </source>
</evidence>
<dbReference type="SUPFAM" id="SSF52540">
    <property type="entry name" value="P-loop containing nucleoside triphosphate hydrolases"/>
    <property type="match status" value="1"/>
</dbReference>
<gene>
    <name evidence="10" type="primary">engB</name>
    <name evidence="12" type="ORF">CRI93_10965</name>
</gene>
<keyword evidence="9 10" id="KW-0131">Cell cycle</keyword>
<evidence type="ECO:0000313" key="12">
    <source>
        <dbReference type="EMBL" id="PEN05995.1"/>
    </source>
</evidence>
<keyword evidence="8 10" id="KW-0717">Septation</keyword>
<keyword evidence="13" id="KW-1185">Reference proteome</keyword>
<keyword evidence="5 10" id="KW-0547">Nucleotide-binding</keyword>